<evidence type="ECO:0000256" key="4">
    <source>
        <dbReference type="ARBA" id="ARBA00022692"/>
    </source>
</evidence>
<evidence type="ECO:0000256" key="9">
    <source>
        <dbReference type="SAM" id="Phobius"/>
    </source>
</evidence>
<dbReference type="AlphaFoldDB" id="A0A0A9XPE9"/>
<dbReference type="GO" id="GO:0005743">
    <property type="term" value="C:mitochondrial inner membrane"/>
    <property type="evidence" value="ECO:0007669"/>
    <property type="project" value="TreeGrafter"/>
</dbReference>
<evidence type="ECO:0000256" key="5">
    <source>
        <dbReference type="ARBA" id="ARBA00022970"/>
    </source>
</evidence>
<dbReference type="PANTHER" id="PTHR11153">
    <property type="entry name" value="SIDEROFLEXIN"/>
    <property type="match status" value="1"/>
</dbReference>
<comment type="similarity">
    <text evidence="2">Belongs to the sideroflexin family.</text>
</comment>
<proteinExistence type="inferred from homology"/>
<keyword evidence="6 9" id="KW-1133">Transmembrane helix</keyword>
<comment type="subcellular location">
    <subcellularLocation>
        <location evidence="1">Mitochondrion membrane</location>
        <topology evidence="1">Multi-pass membrane protein</topology>
    </subcellularLocation>
</comment>
<keyword evidence="7" id="KW-0496">Mitochondrion</keyword>
<dbReference type="GO" id="GO:0015075">
    <property type="term" value="F:monoatomic ion transmembrane transporter activity"/>
    <property type="evidence" value="ECO:0007669"/>
    <property type="project" value="InterPro"/>
</dbReference>
<evidence type="ECO:0000313" key="10">
    <source>
        <dbReference type="EMBL" id="JAG21511.1"/>
    </source>
</evidence>
<feature type="transmembrane region" description="Helical" evidence="9">
    <location>
        <begin position="59"/>
        <end position="78"/>
    </location>
</feature>
<gene>
    <name evidence="10" type="primary">SFXN5_1</name>
    <name evidence="11" type="synonym">SFXN5_0</name>
    <name evidence="10" type="ORF">CM83_6781</name>
    <name evidence="11" type="ORF">CM83_6782</name>
</gene>
<evidence type="ECO:0000256" key="7">
    <source>
        <dbReference type="ARBA" id="ARBA00023128"/>
    </source>
</evidence>
<feature type="transmembrane region" description="Helical" evidence="9">
    <location>
        <begin position="90"/>
        <end position="110"/>
    </location>
</feature>
<evidence type="ECO:0000256" key="3">
    <source>
        <dbReference type="ARBA" id="ARBA00022448"/>
    </source>
</evidence>
<organism evidence="10">
    <name type="scientific">Lygus hesperus</name>
    <name type="common">Western plant bug</name>
    <dbReference type="NCBI Taxonomy" id="30085"/>
    <lineage>
        <taxon>Eukaryota</taxon>
        <taxon>Metazoa</taxon>
        <taxon>Ecdysozoa</taxon>
        <taxon>Arthropoda</taxon>
        <taxon>Hexapoda</taxon>
        <taxon>Insecta</taxon>
        <taxon>Pterygota</taxon>
        <taxon>Neoptera</taxon>
        <taxon>Paraneoptera</taxon>
        <taxon>Hemiptera</taxon>
        <taxon>Heteroptera</taxon>
        <taxon>Panheteroptera</taxon>
        <taxon>Cimicomorpha</taxon>
        <taxon>Miridae</taxon>
        <taxon>Mirini</taxon>
        <taxon>Lygus</taxon>
    </lineage>
</organism>
<dbReference type="GO" id="GO:1990542">
    <property type="term" value="P:mitochondrial transmembrane transport"/>
    <property type="evidence" value="ECO:0007669"/>
    <property type="project" value="TreeGrafter"/>
</dbReference>
<keyword evidence="8 9" id="KW-0472">Membrane</keyword>
<reference evidence="10" key="2">
    <citation type="submission" date="2014-07" db="EMBL/GenBank/DDBJ databases">
        <authorList>
            <person name="Hull J."/>
        </authorList>
    </citation>
    <scope>NUCLEOTIDE SEQUENCE</scope>
</reference>
<name>A0A0A9XPE9_LYGHE</name>
<reference evidence="10" key="1">
    <citation type="journal article" date="2014" name="PLoS ONE">
        <title>Transcriptome-Based Identification of ABC Transporters in the Western Tarnished Plant Bug Lygus hesperus.</title>
        <authorList>
            <person name="Hull J.J."/>
            <person name="Chaney K."/>
            <person name="Geib S.M."/>
            <person name="Fabrick J.A."/>
            <person name="Brent C.S."/>
            <person name="Walsh D."/>
            <person name="Lavine L.C."/>
        </authorList>
    </citation>
    <scope>NUCLEOTIDE SEQUENCE</scope>
</reference>
<dbReference type="GO" id="GO:0006865">
    <property type="term" value="P:amino acid transport"/>
    <property type="evidence" value="ECO:0007669"/>
    <property type="project" value="UniProtKB-KW"/>
</dbReference>
<keyword evidence="5" id="KW-0029">Amino-acid transport</keyword>
<dbReference type="EMBL" id="GBHO01022093">
    <property type="protein sequence ID" value="JAG21511.1"/>
    <property type="molecule type" value="Transcribed_RNA"/>
</dbReference>
<evidence type="ECO:0000313" key="11">
    <source>
        <dbReference type="EMBL" id="JAG21512.1"/>
    </source>
</evidence>
<keyword evidence="4 9" id="KW-0812">Transmembrane</keyword>
<dbReference type="EMBL" id="GBHO01022092">
    <property type="protein sequence ID" value="JAG21512.1"/>
    <property type="molecule type" value="Transcribed_RNA"/>
</dbReference>
<protein>
    <submittedName>
        <fullName evidence="10">Sideroflexin-5</fullName>
    </submittedName>
</protein>
<accession>A0A0A9XPE9</accession>
<dbReference type="Pfam" id="PF03820">
    <property type="entry name" value="SFXNs"/>
    <property type="match status" value="1"/>
</dbReference>
<sequence>MCCFLPANFFIVPFMMAPSTITSFRRTMFIQWLNQSYNAAINYANRSSDKQPVSEIAKAYCAAVVVAVGGSLGATILLQKMPAQSTLGLLIRATLPFLAVGMAAIVNLSLMRKNE</sequence>
<evidence type="ECO:0000256" key="6">
    <source>
        <dbReference type="ARBA" id="ARBA00022989"/>
    </source>
</evidence>
<evidence type="ECO:0000256" key="2">
    <source>
        <dbReference type="ARBA" id="ARBA00005974"/>
    </source>
</evidence>
<evidence type="ECO:0000256" key="8">
    <source>
        <dbReference type="ARBA" id="ARBA00023136"/>
    </source>
</evidence>
<dbReference type="PANTHER" id="PTHR11153:SF6">
    <property type="entry name" value="SIDEROFLEXIN-5"/>
    <property type="match status" value="1"/>
</dbReference>
<dbReference type="InterPro" id="IPR004686">
    <property type="entry name" value="Mtc"/>
</dbReference>
<evidence type="ECO:0000256" key="1">
    <source>
        <dbReference type="ARBA" id="ARBA00004225"/>
    </source>
</evidence>
<keyword evidence="3" id="KW-0813">Transport</keyword>